<feature type="domain" description="Putative Se/S carrier protein-like" evidence="1">
    <location>
        <begin position="2"/>
        <end position="33"/>
    </location>
</feature>
<dbReference type="EMBL" id="JAJEKE010000007">
    <property type="protein sequence ID" value="MCQ1529892.1"/>
    <property type="molecule type" value="Genomic_DNA"/>
</dbReference>
<dbReference type="InterPro" id="IPR021778">
    <property type="entry name" value="Se/S_carrier-like"/>
</dbReference>
<keyword evidence="3" id="KW-1185">Reference proteome</keyword>
<evidence type="ECO:0000313" key="2">
    <source>
        <dbReference type="EMBL" id="MCQ1529892.1"/>
    </source>
</evidence>
<organism evidence="2 3">
    <name type="scientific">Lutispora saccharofermentans</name>
    <dbReference type="NCBI Taxonomy" id="3024236"/>
    <lineage>
        <taxon>Bacteria</taxon>
        <taxon>Bacillati</taxon>
        <taxon>Bacillota</taxon>
        <taxon>Clostridia</taxon>
        <taxon>Lutisporales</taxon>
        <taxon>Lutisporaceae</taxon>
        <taxon>Lutispora</taxon>
    </lineage>
</organism>
<reference evidence="2 3" key="1">
    <citation type="submission" date="2021-10" db="EMBL/GenBank/DDBJ databases">
        <title>Lutispora strain m25 sp. nov., a thermophilic, non-spore-forming bacterium isolated from a lab-scale methanogenic bioreactor digesting anaerobic sludge.</title>
        <authorList>
            <person name="El Houari A."/>
            <person name="Mcdonald J."/>
        </authorList>
    </citation>
    <scope>NUCLEOTIDE SEQUENCE [LARGE SCALE GENOMIC DNA]</scope>
    <source>
        <strain evidence="3">m25</strain>
    </source>
</reference>
<protein>
    <submittedName>
        <fullName evidence="2">DUF3343 domain-containing protein</fullName>
    </submittedName>
</protein>
<dbReference type="Pfam" id="PF11823">
    <property type="entry name" value="Se_S_carrier"/>
    <property type="match status" value="1"/>
</dbReference>
<dbReference type="Proteomes" id="UP001651880">
    <property type="component" value="Unassembled WGS sequence"/>
</dbReference>
<gene>
    <name evidence="2" type="ORF">LJD61_10100</name>
</gene>
<evidence type="ECO:0000313" key="3">
    <source>
        <dbReference type="Proteomes" id="UP001651880"/>
    </source>
</evidence>
<proteinExistence type="predicted"/>
<dbReference type="RefSeq" id="WP_408615213.1">
    <property type="nucleotide sequence ID" value="NZ_JAJEKE010000007.1"/>
</dbReference>
<comment type="caution">
    <text evidence="2">The sequence shown here is derived from an EMBL/GenBank/DDBJ whole genome shotgun (WGS) entry which is preliminary data.</text>
</comment>
<accession>A0ABT1NF67</accession>
<name>A0ABT1NF67_9FIRM</name>
<evidence type="ECO:0000259" key="1">
    <source>
        <dbReference type="Pfam" id="PF11823"/>
    </source>
</evidence>
<sequence length="54" mass="6162">MREITAGCGLSVRFSPNDLSKIQMAVSNMDIDPWLHQFYMVDTRNGKCKISKLD</sequence>